<proteinExistence type="predicted"/>
<dbReference type="RefSeq" id="WP_170280674.1">
    <property type="nucleotide sequence ID" value="NZ_JABEQY010000009.1"/>
</dbReference>
<protein>
    <submittedName>
        <fullName evidence="1">Uncharacterized protein</fullName>
    </submittedName>
</protein>
<dbReference type="Proteomes" id="UP000530654">
    <property type="component" value="Unassembled WGS sequence"/>
</dbReference>
<dbReference type="EMBL" id="JABEQY010000009">
    <property type="protein sequence ID" value="NNH64018.1"/>
    <property type="molecule type" value="Genomic_DNA"/>
</dbReference>
<evidence type="ECO:0000313" key="2">
    <source>
        <dbReference type="Proteomes" id="UP000530654"/>
    </source>
</evidence>
<accession>A0A7Y2R4C3</accession>
<evidence type="ECO:0000313" key="1">
    <source>
        <dbReference type="EMBL" id="NNH64018.1"/>
    </source>
</evidence>
<organism evidence="1 2">
    <name type="scientific">Rhizobium laguerreae</name>
    <dbReference type="NCBI Taxonomy" id="1076926"/>
    <lineage>
        <taxon>Bacteria</taxon>
        <taxon>Pseudomonadati</taxon>
        <taxon>Pseudomonadota</taxon>
        <taxon>Alphaproteobacteria</taxon>
        <taxon>Hyphomicrobiales</taxon>
        <taxon>Rhizobiaceae</taxon>
        <taxon>Rhizobium/Agrobacterium group</taxon>
        <taxon>Rhizobium</taxon>
    </lineage>
</organism>
<reference evidence="1 2" key="1">
    <citation type="submission" date="2020-04" db="EMBL/GenBank/DDBJ databases">
        <title>Rhizobium bacterial biofertilizers improve the content of phenolic compounds of Lactuca sativa L. under non-saline and saline-stress conditions.</title>
        <authorList>
            <person name="Ayuso-Calles M."/>
            <person name="Garcia-Estevez I."/>
            <person name="Jimenez-Gomez A."/>
            <person name="Flores-Felix J.D."/>
            <person name="Escribano-Bailon M."/>
            <person name="Rivas R."/>
        </authorList>
    </citation>
    <scope>NUCLEOTIDE SEQUENCE [LARGE SCALE GENOMIC DNA]</scope>
    <source>
        <strain evidence="1 2">GPTR02</strain>
    </source>
</reference>
<gene>
    <name evidence="1" type="ORF">HLI17_12060</name>
</gene>
<sequence length="78" mass="8344">MPRGIAAEIDRSPMEKILADLQPQDHAFAVVLPDSIKAGWHHVGIAMLLQPAMLPPVTAALGPHRPADMDSEAMIGRA</sequence>
<dbReference type="AlphaFoldDB" id="A0A7Y2R4C3"/>
<name>A0A7Y2R4C3_9HYPH</name>
<comment type="caution">
    <text evidence="1">The sequence shown here is derived from an EMBL/GenBank/DDBJ whole genome shotgun (WGS) entry which is preliminary data.</text>
</comment>